<dbReference type="Proteomes" id="UP000263642">
    <property type="component" value="Unassembled WGS sequence"/>
</dbReference>
<evidence type="ECO:0000313" key="2">
    <source>
        <dbReference type="Proteomes" id="UP000263642"/>
    </source>
</evidence>
<sequence length="341" mass="39517">MRQISSWIRVVRFNPVFCFSLVLLIMFSFDRPARANRSDQLQVIIKKLSENETLYDSIEVHWREDYRKKYYSEVEKAGVPQSSDIEGRWVRQKGMFYLNYEGKRTGPPVDARQTGIHIKKGYDGDVTRLLELRHNYVGNIIQGPVYDFRGFQPHTIPLRWVRTAVPLSVFLSGREAILEDPRGTKGDVVSNLFPTASYVGEETLNGLRCHKISLNHVRNKGTSAERISGRRDFWLAADRNYLPVKTESYNYYYSKVISIESAVLDNLQEIQPGIWFPFTSSITVMDGITLRKKNRPVVSWKREYTVTKVALNPEYAVDLFRNIEFPEDATVYKVEDGKIVK</sequence>
<accession>A0A3D3RBW0</accession>
<gene>
    <name evidence="1" type="ORF">DIT97_26085</name>
</gene>
<comment type="caution">
    <text evidence="1">The sequence shown here is derived from an EMBL/GenBank/DDBJ whole genome shotgun (WGS) entry which is preliminary data.</text>
</comment>
<organism evidence="1 2">
    <name type="scientific">Gimesia maris</name>
    <dbReference type="NCBI Taxonomy" id="122"/>
    <lineage>
        <taxon>Bacteria</taxon>
        <taxon>Pseudomonadati</taxon>
        <taxon>Planctomycetota</taxon>
        <taxon>Planctomycetia</taxon>
        <taxon>Planctomycetales</taxon>
        <taxon>Planctomycetaceae</taxon>
        <taxon>Gimesia</taxon>
    </lineage>
</organism>
<protein>
    <recommendedName>
        <fullName evidence="3">Outer membrane lipoprotein-sorting protein</fullName>
    </recommendedName>
</protein>
<proteinExistence type="predicted"/>
<reference evidence="1 2" key="1">
    <citation type="journal article" date="2018" name="Nat. Biotechnol.">
        <title>A standardized bacterial taxonomy based on genome phylogeny substantially revises the tree of life.</title>
        <authorList>
            <person name="Parks D.H."/>
            <person name="Chuvochina M."/>
            <person name="Waite D.W."/>
            <person name="Rinke C."/>
            <person name="Skarshewski A."/>
            <person name="Chaumeil P.A."/>
            <person name="Hugenholtz P."/>
        </authorList>
    </citation>
    <scope>NUCLEOTIDE SEQUENCE [LARGE SCALE GENOMIC DNA]</scope>
    <source>
        <strain evidence="1">UBA9375</strain>
    </source>
</reference>
<evidence type="ECO:0000313" key="1">
    <source>
        <dbReference type="EMBL" id="HCO26315.1"/>
    </source>
</evidence>
<dbReference type="Gene3D" id="2.50.20.10">
    <property type="entry name" value="Lipoprotein localisation LolA/LolB/LppX"/>
    <property type="match status" value="1"/>
</dbReference>
<dbReference type="AlphaFoldDB" id="A0A3D3RBW0"/>
<evidence type="ECO:0008006" key="3">
    <source>
        <dbReference type="Google" id="ProtNLM"/>
    </source>
</evidence>
<dbReference type="EMBL" id="DQAY01000154">
    <property type="protein sequence ID" value="HCO26315.1"/>
    <property type="molecule type" value="Genomic_DNA"/>
</dbReference>
<name>A0A3D3RBW0_9PLAN</name>